<protein>
    <submittedName>
        <fullName evidence="2">Multiple sugar transport system substrate-binding protein</fullName>
    </submittedName>
</protein>
<organism evidence="2 3">
    <name type="scientific">Paenibacillus qinlingensis</name>
    <dbReference type="NCBI Taxonomy" id="1837343"/>
    <lineage>
        <taxon>Bacteria</taxon>
        <taxon>Bacillati</taxon>
        <taxon>Bacillota</taxon>
        <taxon>Bacilli</taxon>
        <taxon>Bacillales</taxon>
        <taxon>Paenibacillaceae</taxon>
        <taxon>Paenibacillus</taxon>
    </lineage>
</organism>
<gene>
    <name evidence="2" type="ORF">J2736_004390</name>
</gene>
<dbReference type="PANTHER" id="PTHR43649">
    <property type="entry name" value="ARABINOSE-BINDING PROTEIN-RELATED"/>
    <property type="match status" value="1"/>
</dbReference>
<dbReference type="RefSeq" id="WP_310500667.1">
    <property type="nucleotide sequence ID" value="NZ_JAVDSB010000009.1"/>
</dbReference>
<evidence type="ECO:0000256" key="1">
    <source>
        <dbReference type="SAM" id="SignalP"/>
    </source>
</evidence>
<feature type="signal peptide" evidence="1">
    <location>
        <begin position="1"/>
        <end position="19"/>
    </location>
</feature>
<comment type="caution">
    <text evidence="2">The sequence shown here is derived from an EMBL/GenBank/DDBJ whole genome shotgun (WGS) entry which is preliminary data.</text>
</comment>
<keyword evidence="1" id="KW-0732">Signal</keyword>
<dbReference type="InterPro" id="IPR006059">
    <property type="entry name" value="SBP"/>
</dbReference>
<keyword evidence="3" id="KW-1185">Reference proteome</keyword>
<dbReference type="InterPro" id="IPR050490">
    <property type="entry name" value="Bact_solute-bd_prot1"/>
</dbReference>
<dbReference type="PANTHER" id="PTHR43649:SF12">
    <property type="entry name" value="DIACETYLCHITOBIOSE BINDING PROTEIN DASA"/>
    <property type="match status" value="1"/>
</dbReference>
<dbReference type="Proteomes" id="UP001267290">
    <property type="component" value="Unassembled WGS sequence"/>
</dbReference>
<name>A0ABU1P0A1_9BACL</name>
<feature type="chain" id="PRO_5046471167" evidence="1">
    <location>
        <begin position="20"/>
        <end position="441"/>
    </location>
</feature>
<dbReference type="EMBL" id="JAVDSB010000009">
    <property type="protein sequence ID" value="MDR6553183.1"/>
    <property type="molecule type" value="Genomic_DNA"/>
</dbReference>
<evidence type="ECO:0000313" key="3">
    <source>
        <dbReference type="Proteomes" id="UP001267290"/>
    </source>
</evidence>
<keyword evidence="2" id="KW-0762">Sugar transport</keyword>
<evidence type="ECO:0000313" key="2">
    <source>
        <dbReference type="EMBL" id="MDR6553183.1"/>
    </source>
</evidence>
<dbReference type="SUPFAM" id="SSF53850">
    <property type="entry name" value="Periplasmic binding protein-like II"/>
    <property type="match status" value="1"/>
</dbReference>
<dbReference type="PROSITE" id="PS51257">
    <property type="entry name" value="PROKAR_LIPOPROTEIN"/>
    <property type="match status" value="1"/>
</dbReference>
<keyword evidence="2" id="KW-0813">Transport</keyword>
<dbReference type="Gene3D" id="3.40.190.10">
    <property type="entry name" value="Periplasmic binding protein-like II"/>
    <property type="match status" value="1"/>
</dbReference>
<proteinExistence type="predicted"/>
<dbReference type="CDD" id="cd13585">
    <property type="entry name" value="PBP2_TMBP_like"/>
    <property type="match status" value="1"/>
</dbReference>
<accession>A0ABU1P0A1</accession>
<reference evidence="2 3" key="1">
    <citation type="submission" date="2023-07" db="EMBL/GenBank/DDBJ databases">
        <title>Sorghum-associated microbial communities from plants grown in Nebraska, USA.</title>
        <authorList>
            <person name="Schachtman D."/>
        </authorList>
    </citation>
    <scope>NUCLEOTIDE SEQUENCE [LARGE SCALE GENOMIC DNA]</scope>
    <source>
        <strain evidence="2 3">CC258</strain>
    </source>
</reference>
<dbReference type="Pfam" id="PF01547">
    <property type="entry name" value="SBP_bac_1"/>
    <property type="match status" value="1"/>
</dbReference>
<sequence>MKKTSLVVLSSMLVVTLTACGNGQTESTATTSGAPAAATAAAPPKEVTLKLGLPGSYDVTKKEIIEGFQKKFPYIKLEIQDAPWAEFATKITAQIAGNNAPDIWFQENAIVLGYGKRGVAEDLAPYVKRDLKENDYVSMLNAGKGTDGKMWGIPHGINPVALAYNKKIFKEAGIPEPTENWTYQDMLDTAKKLTKDTNGDGKTDIYGMSVENNMTQGFFLWSKIYGGGWLDETKTKSMLLDPKTVQGITAWQGAMKSGIAPTFDVLEKNGKIAQMFGENKIGMMIMQYSGQLTYKKDYPNLDYDTVMVPKGMDGKRVVPLVANSWVIFSKAKKEQKDAAWEFLKYFLGDDAQGYLAASGASLPLKISANSKLDMNTAPKNKKAFTEGVAQAGMTTDETPFWNEMKTTVQPVFIEMFKGTKTVEVGLKEANDKLNTVINNNK</sequence>